<name>A0A1V9FMA9_9BACT</name>
<dbReference type="Proteomes" id="UP000192796">
    <property type="component" value="Unassembled WGS sequence"/>
</dbReference>
<keyword evidence="3" id="KW-1185">Reference proteome</keyword>
<proteinExistence type="predicted"/>
<reference evidence="2 3" key="1">
    <citation type="submission" date="2016-03" db="EMBL/GenBank/DDBJ databases">
        <title>Niastella vici sp. nov., isolated from farmland soil.</title>
        <authorList>
            <person name="Chen L."/>
            <person name="Wang D."/>
            <person name="Yang S."/>
            <person name="Wang G."/>
        </authorList>
    </citation>
    <scope>NUCLEOTIDE SEQUENCE [LARGE SCALE GENOMIC DNA]</scope>
    <source>
        <strain evidence="2 3">DJ57</strain>
    </source>
</reference>
<feature type="domain" description="Tail specific protease" evidence="1">
    <location>
        <begin position="243"/>
        <end position="409"/>
    </location>
</feature>
<dbReference type="GO" id="GO:0006508">
    <property type="term" value="P:proteolysis"/>
    <property type="evidence" value="ECO:0007669"/>
    <property type="project" value="InterPro"/>
</dbReference>
<evidence type="ECO:0000313" key="2">
    <source>
        <dbReference type="EMBL" id="OQP59431.1"/>
    </source>
</evidence>
<protein>
    <recommendedName>
        <fullName evidence="1">Tail specific protease domain-containing protein</fullName>
    </recommendedName>
</protein>
<organism evidence="2 3">
    <name type="scientific">Niastella vici</name>
    <dbReference type="NCBI Taxonomy" id="1703345"/>
    <lineage>
        <taxon>Bacteria</taxon>
        <taxon>Pseudomonadati</taxon>
        <taxon>Bacteroidota</taxon>
        <taxon>Chitinophagia</taxon>
        <taxon>Chitinophagales</taxon>
        <taxon>Chitinophagaceae</taxon>
        <taxon>Niastella</taxon>
    </lineage>
</organism>
<gene>
    <name evidence="2" type="ORF">A3860_37890</name>
</gene>
<dbReference type="InterPro" id="IPR029045">
    <property type="entry name" value="ClpP/crotonase-like_dom_sf"/>
</dbReference>
<dbReference type="SUPFAM" id="SSF52096">
    <property type="entry name" value="ClpP/crotonase"/>
    <property type="match status" value="1"/>
</dbReference>
<dbReference type="AlphaFoldDB" id="A0A1V9FMA9"/>
<evidence type="ECO:0000313" key="3">
    <source>
        <dbReference type="Proteomes" id="UP000192796"/>
    </source>
</evidence>
<dbReference type="GO" id="GO:0008236">
    <property type="term" value="F:serine-type peptidase activity"/>
    <property type="evidence" value="ECO:0007669"/>
    <property type="project" value="InterPro"/>
</dbReference>
<dbReference type="OrthoDB" id="5480566at2"/>
<dbReference type="RefSeq" id="WP_081154790.1">
    <property type="nucleotide sequence ID" value="NZ_LVYD01000081.1"/>
</dbReference>
<comment type="caution">
    <text evidence="2">The sequence shown here is derived from an EMBL/GenBank/DDBJ whole genome shotgun (WGS) entry which is preliminary data.</text>
</comment>
<evidence type="ECO:0000259" key="1">
    <source>
        <dbReference type="Pfam" id="PF03572"/>
    </source>
</evidence>
<sequence length="453" mass="51472">MYLIKKVVAFLCVYVLITNCFAQDTLYQLPKISAAALKADFLLLRDTLQKIHPGIYRYKSSAFISHRFDSCYNSIQDSMTVPEFFMLTNFAIAAMEDGHSNCRMARQFMKDYINNTKIFPAMVMFIHNRAFIYCCNQNSSLAGAELTSINGHPIQQIVQRTFAYIPSDADIQSRKNWEVNENFPFFYTLLYNEVDKFNITCKNEKGAIIKAVLQPDIFKNINCPAPFKRPEKYLQLTYMPGNIAVLGIKTFLDDFLRQTGENFNHFLDSAFTDIRNKNVTKLLIDIRGNQGGNDGNGALLYAYLTQQPFMYYASQETVSGKFAADDNHPNLKWQQPKQNSFAGKVYILANGRSFSASAEFSAIARSNKRALFMGEEVGGGYYGNTSGDEVFLTLPNSQLSCRIPLVKYTMAVKKDANEGRSILPEYPIYPTISDFINHTDSQLDRALEIVREN</sequence>
<dbReference type="Pfam" id="PF03572">
    <property type="entry name" value="Peptidase_S41"/>
    <property type="match status" value="1"/>
</dbReference>
<dbReference type="Gene3D" id="3.90.226.10">
    <property type="entry name" value="2-enoyl-CoA Hydratase, Chain A, domain 1"/>
    <property type="match status" value="1"/>
</dbReference>
<dbReference type="InterPro" id="IPR005151">
    <property type="entry name" value="Tail-specific_protease"/>
</dbReference>
<accession>A0A1V9FMA9</accession>
<dbReference type="STRING" id="1703345.A3860_37890"/>
<dbReference type="EMBL" id="LVYD01000081">
    <property type="protein sequence ID" value="OQP59431.1"/>
    <property type="molecule type" value="Genomic_DNA"/>
</dbReference>